<evidence type="ECO:0000313" key="9">
    <source>
        <dbReference type="Proteomes" id="UP000502508"/>
    </source>
</evidence>
<dbReference type="SUPFAM" id="SSF88946">
    <property type="entry name" value="Sigma2 domain of RNA polymerase sigma factors"/>
    <property type="match status" value="1"/>
</dbReference>
<comment type="similarity">
    <text evidence="1">Belongs to the sigma-70 factor family. ECF subfamily.</text>
</comment>
<dbReference type="KEGG" id="pfla:Pflav_080450"/>
<organism evidence="8 9">
    <name type="scientific">Phytohabitans flavus</name>
    <dbReference type="NCBI Taxonomy" id="1076124"/>
    <lineage>
        <taxon>Bacteria</taxon>
        <taxon>Bacillati</taxon>
        <taxon>Actinomycetota</taxon>
        <taxon>Actinomycetes</taxon>
        <taxon>Micromonosporales</taxon>
        <taxon>Micromonosporaceae</taxon>
    </lineage>
</organism>
<dbReference type="RefSeq" id="WP_173041431.1">
    <property type="nucleotide sequence ID" value="NZ_AP022870.1"/>
</dbReference>
<evidence type="ECO:0000256" key="4">
    <source>
        <dbReference type="ARBA" id="ARBA00023125"/>
    </source>
</evidence>
<name>A0A6F8Y6B5_9ACTN</name>
<reference evidence="8 9" key="1">
    <citation type="submission" date="2020-03" db="EMBL/GenBank/DDBJ databases">
        <title>Whole genome shotgun sequence of Phytohabitans flavus NBRC 107702.</title>
        <authorList>
            <person name="Komaki H."/>
            <person name="Tamura T."/>
        </authorList>
    </citation>
    <scope>NUCLEOTIDE SEQUENCE [LARGE SCALE GENOMIC DNA]</scope>
    <source>
        <strain evidence="8 9">NBRC 107702</strain>
    </source>
</reference>
<dbReference type="PANTHER" id="PTHR43133">
    <property type="entry name" value="RNA POLYMERASE ECF-TYPE SIGMA FACTO"/>
    <property type="match status" value="1"/>
</dbReference>
<keyword evidence="4" id="KW-0238">DNA-binding</keyword>
<dbReference type="CDD" id="cd06171">
    <property type="entry name" value="Sigma70_r4"/>
    <property type="match status" value="1"/>
</dbReference>
<dbReference type="InterPro" id="IPR013325">
    <property type="entry name" value="RNA_pol_sigma_r2"/>
</dbReference>
<dbReference type="InterPro" id="IPR007627">
    <property type="entry name" value="RNA_pol_sigma70_r2"/>
</dbReference>
<dbReference type="GO" id="GO:0006352">
    <property type="term" value="P:DNA-templated transcription initiation"/>
    <property type="evidence" value="ECO:0007669"/>
    <property type="project" value="InterPro"/>
</dbReference>
<feature type="domain" description="RNA polymerase sigma-70 region 2" evidence="6">
    <location>
        <begin position="11"/>
        <end position="76"/>
    </location>
</feature>
<evidence type="ECO:0000256" key="5">
    <source>
        <dbReference type="ARBA" id="ARBA00023163"/>
    </source>
</evidence>
<dbReference type="Gene3D" id="1.10.10.10">
    <property type="entry name" value="Winged helix-like DNA-binding domain superfamily/Winged helix DNA-binding domain"/>
    <property type="match status" value="1"/>
</dbReference>
<dbReference type="Gene3D" id="1.10.1740.10">
    <property type="match status" value="1"/>
</dbReference>
<dbReference type="GO" id="GO:0016987">
    <property type="term" value="F:sigma factor activity"/>
    <property type="evidence" value="ECO:0007669"/>
    <property type="project" value="UniProtKB-KW"/>
</dbReference>
<keyword evidence="5" id="KW-0804">Transcription</keyword>
<dbReference type="InterPro" id="IPR014284">
    <property type="entry name" value="RNA_pol_sigma-70_dom"/>
</dbReference>
<evidence type="ECO:0000256" key="2">
    <source>
        <dbReference type="ARBA" id="ARBA00023015"/>
    </source>
</evidence>
<dbReference type="GO" id="GO:0003677">
    <property type="term" value="F:DNA binding"/>
    <property type="evidence" value="ECO:0007669"/>
    <property type="project" value="UniProtKB-KW"/>
</dbReference>
<dbReference type="InterPro" id="IPR013249">
    <property type="entry name" value="RNA_pol_sigma70_r4_t2"/>
</dbReference>
<dbReference type="InterPro" id="IPR036388">
    <property type="entry name" value="WH-like_DNA-bd_sf"/>
</dbReference>
<keyword evidence="2" id="KW-0805">Transcription regulation</keyword>
<dbReference type="NCBIfam" id="TIGR02937">
    <property type="entry name" value="sigma70-ECF"/>
    <property type="match status" value="1"/>
</dbReference>
<dbReference type="PANTHER" id="PTHR43133:SF50">
    <property type="entry name" value="ECF RNA POLYMERASE SIGMA FACTOR SIGM"/>
    <property type="match status" value="1"/>
</dbReference>
<dbReference type="EMBL" id="AP022870">
    <property type="protein sequence ID" value="BCB81635.1"/>
    <property type="molecule type" value="Genomic_DNA"/>
</dbReference>
<sequence length="172" mass="19255">MDADEAVREVYEASYRRLVGQLFGVTGDLAEAEDAVQEAFARAVARPRVFLELADHEAWLRTVAINVARNRYRRRWVFDRLLRTGRVWTPPETVPELAADGLDLIAALRTLPYRVRTALVLYHVVDLPVDEVAATLGASPNTVKSWLARGRAALARELGEPRVEPAKESAHD</sequence>
<proteinExistence type="inferred from homology"/>
<reference evidence="8 9" key="2">
    <citation type="submission" date="2020-03" db="EMBL/GenBank/DDBJ databases">
        <authorList>
            <person name="Ichikawa N."/>
            <person name="Kimura A."/>
            <person name="Kitahashi Y."/>
            <person name="Uohara A."/>
        </authorList>
    </citation>
    <scope>NUCLEOTIDE SEQUENCE [LARGE SCALE GENOMIC DNA]</scope>
    <source>
        <strain evidence="8 9">NBRC 107702</strain>
    </source>
</reference>
<dbReference type="Proteomes" id="UP000502508">
    <property type="component" value="Chromosome"/>
</dbReference>
<dbReference type="Pfam" id="PF08281">
    <property type="entry name" value="Sigma70_r4_2"/>
    <property type="match status" value="1"/>
</dbReference>
<evidence type="ECO:0000256" key="3">
    <source>
        <dbReference type="ARBA" id="ARBA00023082"/>
    </source>
</evidence>
<dbReference type="InterPro" id="IPR013324">
    <property type="entry name" value="RNA_pol_sigma_r3/r4-like"/>
</dbReference>
<dbReference type="InterPro" id="IPR039425">
    <property type="entry name" value="RNA_pol_sigma-70-like"/>
</dbReference>
<dbReference type="AlphaFoldDB" id="A0A6F8Y6B5"/>
<keyword evidence="9" id="KW-1185">Reference proteome</keyword>
<gene>
    <name evidence="8" type="ORF">Pflav_080450</name>
</gene>
<dbReference type="Pfam" id="PF04542">
    <property type="entry name" value="Sigma70_r2"/>
    <property type="match status" value="1"/>
</dbReference>
<protein>
    <submittedName>
        <fullName evidence="8">RNA polymerase sigma24 factor</fullName>
    </submittedName>
</protein>
<evidence type="ECO:0000259" key="7">
    <source>
        <dbReference type="Pfam" id="PF08281"/>
    </source>
</evidence>
<evidence type="ECO:0000313" key="8">
    <source>
        <dbReference type="EMBL" id="BCB81635.1"/>
    </source>
</evidence>
<feature type="domain" description="RNA polymerase sigma factor 70 region 4 type 2" evidence="7">
    <location>
        <begin position="103"/>
        <end position="154"/>
    </location>
</feature>
<keyword evidence="3" id="KW-0731">Sigma factor</keyword>
<evidence type="ECO:0000259" key="6">
    <source>
        <dbReference type="Pfam" id="PF04542"/>
    </source>
</evidence>
<evidence type="ECO:0000256" key="1">
    <source>
        <dbReference type="ARBA" id="ARBA00010641"/>
    </source>
</evidence>
<accession>A0A6F8Y6B5</accession>
<dbReference type="SUPFAM" id="SSF88659">
    <property type="entry name" value="Sigma3 and sigma4 domains of RNA polymerase sigma factors"/>
    <property type="match status" value="1"/>
</dbReference>